<feature type="transmembrane region" description="Helical" evidence="15">
    <location>
        <begin position="40"/>
        <end position="60"/>
    </location>
</feature>
<evidence type="ECO:0000256" key="5">
    <source>
        <dbReference type="ARBA" id="ARBA00022692"/>
    </source>
</evidence>
<dbReference type="Pfam" id="PF23341">
    <property type="entry name" value="PEP5_VPS11_N"/>
    <property type="match status" value="1"/>
</dbReference>
<evidence type="ECO:0000256" key="10">
    <source>
        <dbReference type="ARBA" id="ARBA00022989"/>
    </source>
</evidence>
<protein>
    <submittedName>
        <fullName evidence="17">Vacuolar protein sorting-associated protein 11-like protein</fullName>
    </submittedName>
</protein>
<keyword evidence="5 15" id="KW-0812">Transmembrane</keyword>
<keyword evidence="9" id="KW-0653">Protein transport</keyword>
<keyword evidence="12" id="KW-0458">Lysosome</keyword>
<comment type="subcellular location">
    <subcellularLocation>
        <location evidence="3">Late endosome membrane</location>
        <topology evidence="3">Peripheral membrane protein</topology>
        <orientation evidence="3">Cytoplasmic side</orientation>
    </subcellularLocation>
    <subcellularLocation>
        <location evidence="2">Lysosome</location>
    </subcellularLocation>
    <subcellularLocation>
        <location evidence="1">Membrane</location>
        <topology evidence="1">Multi-pass membrane protein</topology>
    </subcellularLocation>
</comment>
<dbReference type="Pfam" id="PF23356">
    <property type="entry name" value="TPR_PEP5_VPS11"/>
    <property type="match status" value="1"/>
</dbReference>
<proteinExistence type="predicted"/>
<keyword evidence="10 15" id="KW-1133">Transmembrane helix</keyword>
<evidence type="ECO:0000256" key="8">
    <source>
        <dbReference type="ARBA" id="ARBA00022833"/>
    </source>
</evidence>
<dbReference type="Gene3D" id="2.130.10.10">
    <property type="entry name" value="YVTN repeat-like/Quinoprotein amine dehydrogenase"/>
    <property type="match status" value="1"/>
</dbReference>
<reference evidence="17 18" key="1">
    <citation type="submission" date="2020-10" db="EMBL/GenBank/DDBJ databases">
        <authorList>
            <person name="Klimov P.B."/>
            <person name="Dyachkov S.M."/>
            <person name="Chetverikov P.E."/>
        </authorList>
    </citation>
    <scope>NUCLEOTIDE SEQUENCE [LARGE SCALE GENOMIC DNA]</scope>
    <source>
        <strain evidence="17">BMOC 18-1129-001#AD2665</strain>
        <tissue evidence="17">Entire mites</tissue>
    </source>
</reference>
<dbReference type="PANTHER" id="PTHR23323:SF24">
    <property type="entry name" value="VACUOLAR PROTEIN SORTING-ASSOCIATED PROTEIN 11 HOMOLOG"/>
    <property type="match status" value="1"/>
</dbReference>
<dbReference type="Pfam" id="PF04178">
    <property type="entry name" value="Got1"/>
    <property type="match status" value="1"/>
</dbReference>
<feature type="non-terminal residue" evidence="17">
    <location>
        <position position="1"/>
    </location>
</feature>
<evidence type="ECO:0000256" key="7">
    <source>
        <dbReference type="ARBA" id="ARBA00022771"/>
    </source>
</evidence>
<dbReference type="InterPro" id="IPR036322">
    <property type="entry name" value="WD40_repeat_dom_sf"/>
</dbReference>
<evidence type="ECO:0000313" key="18">
    <source>
        <dbReference type="Proteomes" id="UP000825002"/>
    </source>
</evidence>
<gene>
    <name evidence="17" type="primary">Vps11</name>
    <name evidence="17" type="ORF">GZH46_03059</name>
</gene>
<evidence type="ECO:0000256" key="3">
    <source>
        <dbReference type="ARBA" id="ARBA00004492"/>
    </source>
</evidence>
<evidence type="ECO:0000256" key="13">
    <source>
        <dbReference type="PROSITE-ProRule" id="PRU01006"/>
    </source>
</evidence>
<evidence type="ECO:0000313" key="17">
    <source>
        <dbReference type="EMBL" id="KAG9508446.1"/>
    </source>
</evidence>
<name>A0ABQ7S4V5_9ACAR</name>
<evidence type="ECO:0000256" key="11">
    <source>
        <dbReference type="ARBA" id="ARBA00023136"/>
    </source>
</evidence>
<keyword evidence="18" id="KW-1185">Reference proteome</keyword>
<dbReference type="EMBL" id="JAIFTH010001847">
    <property type="protein sequence ID" value="KAG9508446.1"/>
    <property type="molecule type" value="Genomic_DNA"/>
</dbReference>
<feature type="region of interest" description="Disordered" evidence="14">
    <location>
        <begin position="306"/>
        <end position="328"/>
    </location>
</feature>
<keyword evidence="4" id="KW-0813">Transport</keyword>
<organism evidence="17 18">
    <name type="scientific">Fragariocoptes setiger</name>
    <dbReference type="NCBI Taxonomy" id="1670756"/>
    <lineage>
        <taxon>Eukaryota</taxon>
        <taxon>Metazoa</taxon>
        <taxon>Ecdysozoa</taxon>
        <taxon>Arthropoda</taxon>
        <taxon>Chelicerata</taxon>
        <taxon>Arachnida</taxon>
        <taxon>Acari</taxon>
        <taxon>Acariformes</taxon>
        <taxon>Trombidiformes</taxon>
        <taxon>Prostigmata</taxon>
        <taxon>Eupodina</taxon>
        <taxon>Eriophyoidea</taxon>
        <taxon>Phytoptidae</taxon>
        <taxon>Fragariocoptes</taxon>
    </lineage>
</organism>
<feature type="repeat" description="CHCR" evidence="13">
    <location>
        <begin position="564"/>
        <end position="612"/>
    </location>
</feature>
<dbReference type="Proteomes" id="UP000825002">
    <property type="component" value="Unassembled WGS sequence"/>
</dbReference>
<evidence type="ECO:0000256" key="4">
    <source>
        <dbReference type="ARBA" id="ARBA00022448"/>
    </source>
</evidence>
<feature type="transmembrane region" description="Helical" evidence="15">
    <location>
        <begin position="72"/>
        <end position="102"/>
    </location>
</feature>
<keyword evidence="6" id="KW-0479">Metal-binding</keyword>
<feature type="domain" description="PEP5/VPS11 N-terminal" evidence="16">
    <location>
        <begin position="125"/>
        <end position="507"/>
    </location>
</feature>
<accession>A0ABQ7S4V5</accession>
<dbReference type="InterPro" id="IPR007305">
    <property type="entry name" value="Vesicle_transpt_Got1/SFT2"/>
</dbReference>
<dbReference type="InterPro" id="IPR015943">
    <property type="entry name" value="WD40/YVTN_repeat-like_dom_sf"/>
</dbReference>
<feature type="transmembrane region" description="Helical" evidence="15">
    <location>
        <begin position="12"/>
        <end position="34"/>
    </location>
</feature>
<evidence type="ECO:0000256" key="1">
    <source>
        <dbReference type="ARBA" id="ARBA00004141"/>
    </source>
</evidence>
<keyword evidence="11 15" id="KW-0472">Membrane</keyword>
<evidence type="ECO:0000256" key="6">
    <source>
        <dbReference type="ARBA" id="ARBA00022723"/>
    </source>
</evidence>
<dbReference type="SUPFAM" id="SSF48452">
    <property type="entry name" value="TPR-like"/>
    <property type="match status" value="1"/>
</dbReference>
<feature type="compositionally biased region" description="Low complexity" evidence="14">
    <location>
        <begin position="310"/>
        <end position="326"/>
    </location>
</feature>
<evidence type="ECO:0000256" key="9">
    <source>
        <dbReference type="ARBA" id="ARBA00022927"/>
    </source>
</evidence>
<evidence type="ECO:0000256" key="12">
    <source>
        <dbReference type="ARBA" id="ARBA00023228"/>
    </source>
</evidence>
<dbReference type="PROSITE" id="PS50236">
    <property type="entry name" value="CHCR"/>
    <property type="match status" value="1"/>
</dbReference>
<evidence type="ECO:0000256" key="2">
    <source>
        <dbReference type="ARBA" id="ARBA00004371"/>
    </source>
</evidence>
<dbReference type="SUPFAM" id="SSF50978">
    <property type="entry name" value="WD40 repeat-like"/>
    <property type="match status" value="1"/>
</dbReference>
<dbReference type="Gene3D" id="1.25.40.10">
    <property type="entry name" value="Tetratricopeptide repeat domain"/>
    <property type="match status" value="1"/>
</dbReference>
<evidence type="ECO:0000259" key="16">
    <source>
        <dbReference type="Pfam" id="PF23341"/>
    </source>
</evidence>
<sequence length="612" mass="68831">EAMAMITFSTNTQIGLGLTGFGLTFIFLGIVLLFDKGLLAIGNVLFITGVSFLIGLRKTFTFFLQKHKLKGSIAFFLGIFIVLSGHPVIGILIEACGFYWLFRSFIPTAFNYLTGMISYKNQSIFQFFDNVKIIEEEINDLLCHEGKATKITCSASSQNIILLGEDNGFVHIISKLFKVSSFKANQVTTTHIRSITKQPYFITCGSDQQGINPLIKIWNLDKLDRLNQPTCTRVIRANSGFLTPSNVTCLECNETMSFMVVGYDDGQVVTFRGDISRQRSSKVAKPVRVSLFPITGLALIRNDTPTSVASQRSQSSNNNSNSSSSQKKQRKISAFISTTEEIFHADLTRATVTKQIDTLGCQQNCCCLMGDGAKSAVDGLFAVGRKNAVYFYQFDGRGPCLAFDGEKLFLQRFKNYLVVISREGQKQSKPKNDVHTVFVNQPRRQSSLNEQQDAQQVRTEMVNLNIYDIKNKYAAYSATVPPIVEIFNQWGVLYLLTHDGQLLAFIEKDTQNKLETLFQKNQFGLAIDIAKSHLYNEDALVDIFKQYGDHLFKKGDYDGAVDQYIKTIGRSETSHVIKMFLNAQCYHHLTQYLEALHQKSYANEMHTTILLK</sequence>
<dbReference type="InterPro" id="IPR000547">
    <property type="entry name" value="Clathrin_H-chain/VPS_repeat"/>
</dbReference>
<dbReference type="InterPro" id="IPR057308">
    <property type="entry name" value="CHCR_PEP5_VPS11"/>
</dbReference>
<comment type="caution">
    <text evidence="17">The sequence shown here is derived from an EMBL/GenBank/DDBJ whole genome shotgun (WGS) entry which is preliminary data.</text>
</comment>
<dbReference type="InterPro" id="IPR011990">
    <property type="entry name" value="TPR-like_helical_dom_sf"/>
</dbReference>
<evidence type="ECO:0000256" key="15">
    <source>
        <dbReference type="SAM" id="Phobius"/>
    </source>
</evidence>
<keyword evidence="7" id="KW-0863">Zinc-finger</keyword>
<feature type="non-terminal residue" evidence="17">
    <location>
        <position position="612"/>
    </location>
</feature>
<keyword evidence="8" id="KW-0862">Zinc</keyword>
<dbReference type="PANTHER" id="PTHR23323">
    <property type="entry name" value="VACUOLAR PROTEIN SORTING-ASSOCIATED PROTEIN"/>
    <property type="match status" value="1"/>
</dbReference>
<dbReference type="InterPro" id="IPR057307">
    <property type="entry name" value="PEP5_VPS11_N"/>
</dbReference>
<evidence type="ECO:0000256" key="14">
    <source>
        <dbReference type="SAM" id="MobiDB-lite"/>
    </source>
</evidence>